<keyword evidence="2" id="KW-0378">Hydrolase</keyword>
<reference evidence="2 3" key="1">
    <citation type="submission" date="2014-04" db="EMBL/GenBank/DDBJ databases">
        <title>Genome evolution of avian class.</title>
        <authorList>
            <person name="Zhang G."/>
            <person name="Li C."/>
        </authorList>
    </citation>
    <scope>NUCLEOTIDE SEQUENCE [LARGE SCALE GENOMIC DNA]</scope>
    <source>
        <strain evidence="2">BGI_N310</strain>
    </source>
</reference>
<keyword evidence="2" id="KW-0121">Carboxypeptidase</keyword>
<dbReference type="Gene3D" id="3.40.630.10">
    <property type="entry name" value="Zn peptidases"/>
    <property type="match status" value="1"/>
</dbReference>
<organism evidence="2 3">
    <name type="scientific">Acanthisitta chloris</name>
    <name type="common">rifleman</name>
    <dbReference type="NCBI Taxonomy" id="57068"/>
    <lineage>
        <taxon>Eukaryota</taxon>
        <taxon>Metazoa</taxon>
        <taxon>Chordata</taxon>
        <taxon>Craniata</taxon>
        <taxon>Vertebrata</taxon>
        <taxon>Euteleostomi</taxon>
        <taxon>Archelosauria</taxon>
        <taxon>Archosauria</taxon>
        <taxon>Dinosauria</taxon>
        <taxon>Saurischia</taxon>
        <taxon>Theropoda</taxon>
        <taxon>Coelurosauria</taxon>
        <taxon>Aves</taxon>
        <taxon>Neognathae</taxon>
        <taxon>Neoaves</taxon>
        <taxon>Telluraves</taxon>
        <taxon>Australaves</taxon>
        <taxon>Passeriformes</taxon>
        <taxon>Acanthisittidae</taxon>
        <taxon>Acanthisitta</taxon>
    </lineage>
</organism>
<evidence type="ECO:0000313" key="3">
    <source>
        <dbReference type="Proteomes" id="UP000053537"/>
    </source>
</evidence>
<dbReference type="PANTHER" id="PTHR12756">
    <property type="entry name" value="CYTOSOLIC CARBOXYPEPTIDASE"/>
    <property type="match status" value="1"/>
</dbReference>
<accession>A0A091MZ86</accession>
<evidence type="ECO:0000256" key="1">
    <source>
        <dbReference type="ARBA" id="ARBA00001947"/>
    </source>
</evidence>
<feature type="non-terminal residue" evidence="2">
    <location>
        <position position="108"/>
    </location>
</feature>
<dbReference type="AlphaFoldDB" id="A0A091MZ86"/>
<sequence length="108" mass="12032">LPKILDKVAPAFVMNSCSFLVEKSRESTARVVVWKEMGVLRSYTMESTYCSCSHGLYKGLQLGTQELEEMGSKFCLGLLILHLKSLPCSKEVMAQAALLLDLEEEITD</sequence>
<feature type="non-terminal residue" evidence="2">
    <location>
        <position position="1"/>
    </location>
</feature>
<comment type="cofactor">
    <cofactor evidence="1">
        <name>Zn(2+)</name>
        <dbReference type="ChEBI" id="CHEBI:29105"/>
    </cofactor>
</comment>
<dbReference type="InterPro" id="IPR050821">
    <property type="entry name" value="Cytosolic_carboxypeptidase"/>
</dbReference>
<dbReference type="GO" id="GO:0004180">
    <property type="term" value="F:carboxypeptidase activity"/>
    <property type="evidence" value="ECO:0007669"/>
    <property type="project" value="UniProtKB-KW"/>
</dbReference>
<name>A0A091MZ86_9PASS</name>
<evidence type="ECO:0000313" key="2">
    <source>
        <dbReference type="EMBL" id="KFP82808.1"/>
    </source>
</evidence>
<proteinExistence type="predicted"/>
<dbReference type="PANTHER" id="PTHR12756:SF5">
    <property type="entry name" value="CYTOSOLIC CARBOXYPEPTIDASE 4"/>
    <property type="match status" value="1"/>
</dbReference>
<dbReference type="Proteomes" id="UP000053537">
    <property type="component" value="Unassembled WGS sequence"/>
</dbReference>
<keyword evidence="2" id="KW-0645">Protease</keyword>
<dbReference type="EMBL" id="KK840161">
    <property type="protein sequence ID" value="KFP82808.1"/>
    <property type="molecule type" value="Genomic_DNA"/>
</dbReference>
<gene>
    <name evidence="2" type="ORF">N310_06256</name>
</gene>
<protein>
    <submittedName>
        <fullName evidence="2">Cytosolic carboxypeptidase 4</fullName>
    </submittedName>
</protein>
<keyword evidence="3" id="KW-1185">Reference proteome</keyword>